<name>A0A178IQD7_9BACT</name>
<keyword evidence="2" id="KW-1003">Cell membrane</keyword>
<feature type="domain" description="Histidine kinase" evidence="10">
    <location>
        <begin position="446"/>
        <end position="540"/>
    </location>
</feature>
<dbReference type="InterPro" id="IPR007895">
    <property type="entry name" value="MASE1"/>
</dbReference>
<gene>
    <name evidence="11" type="ORF">AW736_02640</name>
</gene>
<feature type="transmembrane region" description="Helical" evidence="9">
    <location>
        <begin position="288"/>
        <end position="309"/>
    </location>
</feature>
<keyword evidence="6 9" id="KW-1133">Transmembrane helix</keyword>
<dbReference type="Pfam" id="PF07730">
    <property type="entry name" value="HisKA_3"/>
    <property type="match status" value="1"/>
</dbReference>
<feature type="transmembrane region" description="Helical" evidence="9">
    <location>
        <begin position="232"/>
        <end position="251"/>
    </location>
</feature>
<dbReference type="Pfam" id="PF05231">
    <property type="entry name" value="MASE1"/>
    <property type="match status" value="1"/>
</dbReference>
<accession>A0A178IQD7</accession>
<dbReference type="Pfam" id="PF02518">
    <property type="entry name" value="HATPase_c"/>
    <property type="match status" value="1"/>
</dbReference>
<feature type="transmembrane region" description="Helical" evidence="9">
    <location>
        <begin position="32"/>
        <end position="49"/>
    </location>
</feature>
<feature type="transmembrane region" description="Helical" evidence="9">
    <location>
        <begin position="132"/>
        <end position="156"/>
    </location>
</feature>
<dbReference type="GO" id="GO:0000155">
    <property type="term" value="F:phosphorelay sensor kinase activity"/>
    <property type="evidence" value="ECO:0007669"/>
    <property type="project" value="InterPro"/>
</dbReference>
<evidence type="ECO:0000256" key="9">
    <source>
        <dbReference type="SAM" id="Phobius"/>
    </source>
</evidence>
<dbReference type="InterPro" id="IPR003594">
    <property type="entry name" value="HATPase_dom"/>
</dbReference>
<keyword evidence="4 9" id="KW-0812">Transmembrane</keyword>
<dbReference type="EMBL" id="LRRQ01000023">
    <property type="protein sequence ID" value="OAM91555.1"/>
    <property type="molecule type" value="Genomic_DNA"/>
</dbReference>
<evidence type="ECO:0000313" key="11">
    <source>
        <dbReference type="EMBL" id="OAM91555.1"/>
    </source>
</evidence>
<comment type="subcellular location">
    <subcellularLocation>
        <location evidence="1">Cell membrane</location>
        <topology evidence="1">Multi-pass membrane protein</topology>
    </subcellularLocation>
</comment>
<keyword evidence="8 9" id="KW-0472">Membrane</keyword>
<dbReference type="PROSITE" id="PS50109">
    <property type="entry name" value="HIS_KIN"/>
    <property type="match status" value="1"/>
</dbReference>
<evidence type="ECO:0000259" key="10">
    <source>
        <dbReference type="PROSITE" id="PS50109"/>
    </source>
</evidence>
<protein>
    <recommendedName>
        <fullName evidence="10">Histidine kinase domain-containing protein</fullName>
    </recommendedName>
</protein>
<organism evidence="11 12">
    <name type="scientific">Termitidicoccus mucosus</name>
    <dbReference type="NCBI Taxonomy" id="1184151"/>
    <lineage>
        <taxon>Bacteria</taxon>
        <taxon>Pseudomonadati</taxon>
        <taxon>Verrucomicrobiota</taxon>
        <taxon>Opitutia</taxon>
        <taxon>Opitutales</taxon>
        <taxon>Opitutaceae</taxon>
        <taxon>Termitidicoccus</taxon>
    </lineage>
</organism>
<keyword evidence="12" id="KW-1185">Reference proteome</keyword>
<dbReference type="CDD" id="cd16917">
    <property type="entry name" value="HATPase_UhpB-NarQ-NarX-like"/>
    <property type="match status" value="1"/>
</dbReference>
<dbReference type="InterPro" id="IPR011712">
    <property type="entry name" value="Sig_transdc_His_kin_sub3_dim/P"/>
</dbReference>
<dbReference type="STRING" id="1184151.AW736_02640"/>
<dbReference type="PANTHER" id="PTHR24421:SF37">
    <property type="entry name" value="SENSOR HISTIDINE KINASE NARS"/>
    <property type="match status" value="1"/>
</dbReference>
<dbReference type="InterPro" id="IPR050482">
    <property type="entry name" value="Sensor_HK_TwoCompSys"/>
</dbReference>
<evidence type="ECO:0000256" key="3">
    <source>
        <dbReference type="ARBA" id="ARBA00022679"/>
    </source>
</evidence>
<evidence type="ECO:0000256" key="1">
    <source>
        <dbReference type="ARBA" id="ARBA00004651"/>
    </source>
</evidence>
<sequence length="548" mass="59792">MRLLPRRLFSTSLPAAGDLPPGVDEARSGRRWWWAFCAGSFLMTAGSVWGQRETGVLHNFFFWPPSGMALGVALLHGWRAYAWTLAGGALGLLCMLAPGQAAFYFISDVMIVVPGCWLVRQSWPQSPRYVPGVRFLSILFLMGGVIPCGVMAPLVWHFVMRHSFPLVDFHLGFLSWWLGGCISVVVFTPVMLLLQSSFRSEGFRSWRSMLLALAQIGACLYLSVLVLGRDEAHPILTMTVLIVLGGLIAAWGKTTGVILANLALLTVAVAAQSQFPELETASFSAARVYFHAILLESMTVSLLIAGGFYDYRRADQVLHGLAGHMLTVQESERRRISADLHDGASQLIAGAGMRVAAALAALRVAKVPAPVISDMESAARELSGALKELRRTVAGLRPEMLDRAKFADVVADFCAQAGRRFGASIIFRNEARACGEQLPIEIREHLFRLVQEAVSNAIQHGRAEQVRVTLAPAPGRPDWLEMRIADNGRGFDTTAHERMDRLHLGLRTMAERARLMQGTLRIDSQPGHGAVATARVPIHPSSGGQIAS</sequence>
<dbReference type="PANTHER" id="PTHR24421">
    <property type="entry name" value="NITRATE/NITRITE SENSOR PROTEIN NARX-RELATED"/>
    <property type="match status" value="1"/>
</dbReference>
<feature type="transmembrane region" description="Helical" evidence="9">
    <location>
        <begin position="61"/>
        <end position="81"/>
    </location>
</feature>
<dbReference type="SUPFAM" id="SSF55874">
    <property type="entry name" value="ATPase domain of HSP90 chaperone/DNA topoisomerase II/histidine kinase"/>
    <property type="match status" value="1"/>
</dbReference>
<dbReference type="OrthoDB" id="199946at2"/>
<feature type="transmembrane region" description="Helical" evidence="9">
    <location>
        <begin position="206"/>
        <end position="226"/>
    </location>
</feature>
<proteinExistence type="predicted"/>
<keyword evidence="7" id="KW-0902">Two-component regulatory system</keyword>
<dbReference type="AlphaFoldDB" id="A0A178IQD7"/>
<evidence type="ECO:0000256" key="7">
    <source>
        <dbReference type="ARBA" id="ARBA00023012"/>
    </source>
</evidence>
<feature type="transmembrane region" description="Helical" evidence="9">
    <location>
        <begin position="176"/>
        <end position="194"/>
    </location>
</feature>
<evidence type="ECO:0000256" key="5">
    <source>
        <dbReference type="ARBA" id="ARBA00022777"/>
    </source>
</evidence>
<evidence type="ECO:0000256" key="4">
    <source>
        <dbReference type="ARBA" id="ARBA00022692"/>
    </source>
</evidence>
<keyword evidence="3" id="KW-0808">Transferase</keyword>
<dbReference type="GO" id="GO:0005886">
    <property type="term" value="C:plasma membrane"/>
    <property type="evidence" value="ECO:0007669"/>
    <property type="project" value="UniProtKB-SubCell"/>
</dbReference>
<evidence type="ECO:0000256" key="8">
    <source>
        <dbReference type="ARBA" id="ARBA00023136"/>
    </source>
</evidence>
<dbReference type="InterPro" id="IPR036890">
    <property type="entry name" value="HATPase_C_sf"/>
</dbReference>
<dbReference type="InterPro" id="IPR005467">
    <property type="entry name" value="His_kinase_dom"/>
</dbReference>
<evidence type="ECO:0000256" key="2">
    <source>
        <dbReference type="ARBA" id="ARBA00022475"/>
    </source>
</evidence>
<dbReference type="Proteomes" id="UP000078486">
    <property type="component" value="Unassembled WGS sequence"/>
</dbReference>
<evidence type="ECO:0000256" key="6">
    <source>
        <dbReference type="ARBA" id="ARBA00022989"/>
    </source>
</evidence>
<dbReference type="Gene3D" id="3.30.565.10">
    <property type="entry name" value="Histidine kinase-like ATPase, C-terminal domain"/>
    <property type="match status" value="1"/>
</dbReference>
<dbReference type="Gene3D" id="1.20.5.1930">
    <property type="match status" value="1"/>
</dbReference>
<evidence type="ECO:0000313" key="12">
    <source>
        <dbReference type="Proteomes" id="UP000078486"/>
    </source>
</evidence>
<dbReference type="RefSeq" id="WP_068768729.1">
    <property type="nucleotide sequence ID" value="NZ_CP109796.1"/>
</dbReference>
<comment type="caution">
    <text evidence="11">The sequence shown here is derived from an EMBL/GenBank/DDBJ whole genome shotgun (WGS) entry which is preliminary data.</text>
</comment>
<reference evidence="11 12" key="1">
    <citation type="submission" date="2016-01" db="EMBL/GenBank/DDBJ databases">
        <title>High potential of lignocellulose degradation of a new Verrucomicrobia species.</title>
        <authorList>
            <person name="Wang Y."/>
            <person name="Shi Y."/>
            <person name="Qiu Z."/>
            <person name="Liu S."/>
            <person name="Yang H."/>
        </authorList>
    </citation>
    <scope>NUCLEOTIDE SEQUENCE [LARGE SCALE GENOMIC DNA]</scope>
    <source>
        <strain evidence="11 12">TSB47</strain>
    </source>
</reference>
<dbReference type="GO" id="GO:0046983">
    <property type="term" value="F:protein dimerization activity"/>
    <property type="evidence" value="ECO:0007669"/>
    <property type="project" value="InterPro"/>
</dbReference>
<keyword evidence="5" id="KW-0418">Kinase</keyword>
<dbReference type="SMART" id="SM00387">
    <property type="entry name" value="HATPase_c"/>
    <property type="match status" value="1"/>
</dbReference>